<reference evidence="1 2" key="1">
    <citation type="submission" date="2012-04" db="EMBL/GenBank/DDBJ databases">
        <title>The Genome Sequence of Bacillus cereus HuA2-1.</title>
        <authorList>
            <consortium name="The Broad Institute Genome Sequencing Platform"/>
            <consortium name="The Broad Institute Genome Sequencing Center for Infectious Disease"/>
            <person name="Feldgarden M."/>
            <person name="Van der Auwera G.A."/>
            <person name="Mahillon J."/>
            <person name="Duprez V."/>
            <person name="Timmery S."/>
            <person name="Mattelet C."/>
            <person name="Dierick K."/>
            <person name="Sun M."/>
            <person name="Yu Z."/>
            <person name="Zhu L."/>
            <person name="Hu X."/>
            <person name="Shank E.B."/>
            <person name="Swiecicka I."/>
            <person name="Hansen B.M."/>
            <person name="Andrup L."/>
            <person name="Young S.K."/>
            <person name="Zeng Q."/>
            <person name="Gargeya S."/>
            <person name="Fitzgerald M."/>
            <person name="Haas B."/>
            <person name="Abouelleil A."/>
            <person name="Alvarado L."/>
            <person name="Arachchi H.M."/>
            <person name="Berlin A."/>
            <person name="Chapman S.B."/>
            <person name="Goldberg J."/>
            <person name="Griggs A."/>
            <person name="Gujja S."/>
            <person name="Hansen M."/>
            <person name="Howarth C."/>
            <person name="Imamovic A."/>
            <person name="Larimer J."/>
            <person name="McCowen C."/>
            <person name="Montmayeur A."/>
            <person name="Murphy C."/>
            <person name="Neiman D."/>
            <person name="Pearson M."/>
            <person name="Priest M."/>
            <person name="Roberts A."/>
            <person name="Saif S."/>
            <person name="Shea T."/>
            <person name="Sisk P."/>
            <person name="Sykes S."/>
            <person name="Wortman J."/>
            <person name="Nusbaum C."/>
            <person name="Birren B."/>
        </authorList>
    </citation>
    <scope>NUCLEOTIDE SEQUENCE [LARGE SCALE GENOMIC DNA]</scope>
    <source>
        <strain evidence="1 2">HuA2-1</strain>
    </source>
</reference>
<comment type="caution">
    <text evidence="1">The sequence shown here is derived from an EMBL/GenBank/DDBJ whole genome shotgun (WGS) entry which is preliminary data.</text>
</comment>
<dbReference type="EMBL" id="AHDV01000007">
    <property type="protein sequence ID" value="EJV87825.1"/>
    <property type="molecule type" value="Genomic_DNA"/>
</dbReference>
<organism evidence="1 2">
    <name type="scientific">Bacillus cereus HuA2-1</name>
    <dbReference type="NCBI Taxonomy" id="1053201"/>
    <lineage>
        <taxon>Bacteria</taxon>
        <taxon>Bacillati</taxon>
        <taxon>Bacillota</taxon>
        <taxon>Bacilli</taxon>
        <taxon>Bacillales</taxon>
        <taxon>Bacillaceae</taxon>
        <taxon>Bacillus</taxon>
        <taxon>Bacillus cereus group</taxon>
    </lineage>
</organism>
<evidence type="ECO:0000313" key="2">
    <source>
        <dbReference type="Proteomes" id="UP000004136"/>
    </source>
</evidence>
<protein>
    <submittedName>
        <fullName evidence="1">Uncharacterized protein</fullName>
    </submittedName>
</protein>
<name>J9CP15_BACCE</name>
<evidence type="ECO:0000313" key="1">
    <source>
        <dbReference type="EMBL" id="EJV87825.1"/>
    </source>
</evidence>
<dbReference type="Proteomes" id="UP000004136">
    <property type="component" value="Unassembled WGS sequence"/>
</dbReference>
<accession>J9CP15</accession>
<proteinExistence type="predicted"/>
<dbReference type="PATRIC" id="fig|1053201.3.peg.1352"/>
<dbReference type="AlphaFoldDB" id="J9CP15"/>
<gene>
    <name evidence="1" type="ORF">IG3_01312</name>
</gene>
<dbReference type="HOGENOM" id="CLU_2476781_0_0_9"/>
<sequence>MEFFTIKYKGEEKITLSILGGISTLLIGTSKAQQLFKGNLHQTLCAENDDRFFREFISGRHSFEVYSVQEKIEKHDELEKNATIFKT</sequence>